<evidence type="ECO:0000313" key="6">
    <source>
        <dbReference type="Proteomes" id="UP000076842"/>
    </source>
</evidence>
<feature type="compositionally biased region" description="Pro residues" evidence="4">
    <location>
        <begin position="174"/>
        <end position="183"/>
    </location>
</feature>
<feature type="coiled-coil region" evidence="3">
    <location>
        <begin position="82"/>
        <end position="109"/>
    </location>
</feature>
<protein>
    <submittedName>
        <fullName evidence="5">Uncharacterized protein</fullName>
    </submittedName>
</protein>
<sequence>MAVLDEIDPELMRLWSLISELSDQLTQNRQQVVHLQQQADQVKGQAVHCGSGFALRRWNTDISKEVFESELERMNAHLVVENQTLNHENKQLNILLKEYEQALDVIMTKFRTHAHSTQTHDLALTRHYEALLLTSQSALMNSSLQTSAQQTESLARLSHLLRAALRSLQGEPGSPDPSPPGSPSSPEKLVARGLAPPEESGDWNLDREVELARLEAENSMLRSLLGIAESSPEERRRLLEDWERENERPLGGQGAMSPFAGMGKRRGPRTFSRGMAMQPFVGGGGQFGPPPMGQGRGQGMGMGEGGMR</sequence>
<feature type="compositionally biased region" description="Gly residues" evidence="4">
    <location>
        <begin position="294"/>
        <end position="308"/>
    </location>
</feature>
<proteinExistence type="inferred from homology"/>
<gene>
    <name evidence="5" type="ORF">CALCODRAFT_496112</name>
</gene>
<comment type="similarity">
    <text evidence="1">Belongs to the SIKE family.</text>
</comment>
<evidence type="ECO:0000256" key="1">
    <source>
        <dbReference type="ARBA" id="ARBA00005537"/>
    </source>
</evidence>
<feature type="region of interest" description="Disordered" evidence="4">
    <location>
        <begin position="270"/>
        <end position="308"/>
    </location>
</feature>
<dbReference type="STRING" id="1353952.A0A165G120"/>
<dbReference type="OrthoDB" id="21214at2759"/>
<dbReference type="InParanoid" id="A0A165G120"/>
<evidence type="ECO:0000313" key="5">
    <source>
        <dbReference type="EMBL" id="KZT57465.1"/>
    </source>
</evidence>
<dbReference type="Pfam" id="PF05769">
    <property type="entry name" value="SIKE"/>
    <property type="match status" value="1"/>
</dbReference>
<evidence type="ECO:0000256" key="4">
    <source>
        <dbReference type="SAM" id="MobiDB-lite"/>
    </source>
</evidence>
<dbReference type="Proteomes" id="UP000076842">
    <property type="component" value="Unassembled WGS sequence"/>
</dbReference>
<evidence type="ECO:0000256" key="2">
    <source>
        <dbReference type="ARBA" id="ARBA00023054"/>
    </source>
</evidence>
<dbReference type="PANTHER" id="PTHR39472">
    <property type="entry name" value="EXPRESSED PROTEIN"/>
    <property type="match status" value="1"/>
</dbReference>
<organism evidence="5 6">
    <name type="scientific">Calocera cornea HHB12733</name>
    <dbReference type="NCBI Taxonomy" id="1353952"/>
    <lineage>
        <taxon>Eukaryota</taxon>
        <taxon>Fungi</taxon>
        <taxon>Dikarya</taxon>
        <taxon>Basidiomycota</taxon>
        <taxon>Agaricomycotina</taxon>
        <taxon>Dacrymycetes</taxon>
        <taxon>Dacrymycetales</taxon>
        <taxon>Dacrymycetaceae</taxon>
        <taxon>Calocera</taxon>
    </lineage>
</organism>
<evidence type="ECO:0000256" key="3">
    <source>
        <dbReference type="SAM" id="Coils"/>
    </source>
</evidence>
<accession>A0A165G120</accession>
<dbReference type="AlphaFoldDB" id="A0A165G120"/>
<dbReference type="EMBL" id="KV423963">
    <property type="protein sequence ID" value="KZT57465.1"/>
    <property type="molecule type" value="Genomic_DNA"/>
</dbReference>
<keyword evidence="2 3" id="KW-0175">Coiled coil</keyword>
<feature type="region of interest" description="Disordered" evidence="4">
    <location>
        <begin position="168"/>
        <end position="204"/>
    </location>
</feature>
<keyword evidence="6" id="KW-1185">Reference proteome</keyword>
<dbReference type="PANTHER" id="PTHR39472:SF1">
    <property type="entry name" value="EXPRESSED PROTEIN"/>
    <property type="match status" value="1"/>
</dbReference>
<name>A0A165G120_9BASI</name>
<reference evidence="5 6" key="1">
    <citation type="journal article" date="2016" name="Mol. Biol. Evol.">
        <title>Comparative Genomics of Early-Diverging Mushroom-Forming Fungi Provides Insights into the Origins of Lignocellulose Decay Capabilities.</title>
        <authorList>
            <person name="Nagy L.G."/>
            <person name="Riley R."/>
            <person name="Tritt A."/>
            <person name="Adam C."/>
            <person name="Daum C."/>
            <person name="Floudas D."/>
            <person name="Sun H."/>
            <person name="Yadav J.S."/>
            <person name="Pangilinan J."/>
            <person name="Larsson K.H."/>
            <person name="Matsuura K."/>
            <person name="Barry K."/>
            <person name="Labutti K."/>
            <person name="Kuo R."/>
            <person name="Ohm R.A."/>
            <person name="Bhattacharya S.S."/>
            <person name="Shirouzu T."/>
            <person name="Yoshinaga Y."/>
            <person name="Martin F.M."/>
            <person name="Grigoriev I.V."/>
            <person name="Hibbett D.S."/>
        </authorList>
    </citation>
    <scope>NUCLEOTIDE SEQUENCE [LARGE SCALE GENOMIC DNA]</scope>
    <source>
        <strain evidence="5 6">HHB12733</strain>
    </source>
</reference>
<dbReference type="InterPro" id="IPR008555">
    <property type="entry name" value="SIKE"/>
</dbReference>